<dbReference type="InterPro" id="IPR047057">
    <property type="entry name" value="MerR_fam"/>
</dbReference>
<dbReference type="PANTHER" id="PTHR30204:SF98">
    <property type="entry name" value="HTH-TYPE TRANSCRIPTIONAL REGULATOR ADHR"/>
    <property type="match status" value="1"/>
</dbReference>
<dbReference type="AlphaFoldDB" id="A0A2C9CSK7"/>
<evidence type="ECO:0000259" key="2">
    <source>
        <dbReference type="PROSITE" id="PS50937"/>
    </source>
</evidence>
<accession>A0A2C9CSK7</accession>
<dbReference type="GO" id="GO:0003700">
    <property type="term" value="F:DNA-binding transcription factor activity"/>
    <property type="evidence" value="ECO:0007669"/>
    <property type="project" value="InterPro"/>
</dbReference>
<name>A0A2C9CSK7_9RHOB</name>
<dbReference type="SMART" id="SM00422">
    <property type="entry name" value="HTH_MERR"/>
    <property type="match status" value="1"/>
</dbReference>
<dbReference type="InterPro" id="IPR009061">
    <property type="entry name" value="DNA-bd_dom_put_sf"/>
</dbReference>
<dbReference type="PROSITE" id="PS50937">
    <property type="entry name" value="HTH_MERR_2"/>
    <property type="match status" value="1"/>
</dbReference>
<gene>
    <name evidence="3" type="ORF">SAMN06273572_10422</name>
</gene>
<keyword evidence="4" id="KW-1185">Reference proteome</keyword>
<dbReference type="GO" id="GO:0003677">
    <property type="term" value="F:DNA binding"/>
    <property type="evidence" value="ECO:0007669"/>
    <property type="project" value="UniProtKB-KW"/>
</dbReference>
<sequence>MRIGELAERSGVSRDTIRFYERNGLIRSIAGTSDTNNYRDYPEDNLTALDFFSKARTAGISIADLRDIMQAIAGSCDRADAITVIRAKISELQERATQVQNVIKFLEQSIDGD</sequence>
<dbReference type="PRINTS" id="PR00040">
    <property type="entry name" value="HTHMERR"/>
</dbReference>
<dbReference type="SUPFAM" id="SSF46955">
    <property type="entry name" value="Putative DNA-binding domain"/>
    <property type="match status" value="1"/>
</dbReference>
<dbReference type="Proteomes" id="UP000220034">
    <property type="component" value="Unassembled WGS sequence"/>
</dbReference>
<dbReference type="Gene3D" id="1.10.1660.10">
    <property type="match status" value="1"/>
</dbReference>
<keyword evidence="1 3" id="KW-0238">DNA-binding</keyword>
<feature type="domain" description="HTH merR-type" evidence="2">
    <location>
        <begin position="1"/>
        <end position="71"/>
    </location>
</feature>
<protein>
    <submittedName>
        <fullName evidence="3">DNA-binding transcriptional regulator, MerR family</fullName>
    </submittedName>
</protein>
<dbReference type="PROSITE" id="PS00552">
    <property type="entry name" value="HTH_MERR_1"/>
    <property type="match status" value="1"/>
</dbReference>
<dbReference type="PANTHER" id="PTHR30204">
    <property type="entry name" value="REDOX-CYCLING DRUG-SENSING TRANSCRIPTIONAL ACTIVATOR SOXR"/>
    <property type="match status" value="1"/>
</dbReference>
<dbReference type="InterPro" id="IPR000551">
    <property type="entry name" value="MerR-type_HTH_dom"/>
</dbReference>
<dbReference type="EMBL" id="OCTN01000004">
    <property type="protein sequence ID" value="SOH94324.1"/>
    <property type="molecule type" value="Genomic_DNA"/>
</dbReference>
<dbReference type="Pfam" id="PF13411">
    <property type="entry name" value="MerR_1"/>
    <property type="match status" value="1"/>
</dbReference>
<evidence type="ECO:0000256" key="1">
    <source>
        <dbReference type="ARBA" id="ARBA00023125"/>
    </source>
</evidence>
<reference evidence="4" key="1">
    <citation type="submission" date="2017-09" db="EMBL/GenBank/DDBJ databases">
        <authorList>
            <person name="Varghese N."/>
            <person name="Submissions S."/>
        </authorList>
    </citation>
    <scope>NUCLEOTIDE SEQUENCE [LARGE SCALE GENOMIC DNA]</scope>
    <source>
        <strain evidence="4">C7</strain>
    </source>
</reference>
<organism evidence="3 4">
    <name type="scientific">Pontivivens marinum</name>
    <dbReference type="NCBI Taxonomy" id="1690039"/>
    <lineage>
        <taxon>Bacteria</taxon>
        <taxon>Pseudomonadati</taxon>
        <taxon>Pseudomonadota</taxon>
        <taxon>Alphaproteobacteria</taxon>
        <taxon>Rhodobacterales</taxon>
        <taxon>Paracoccaceae</taxon>
        <taxon>Pontivivens</taxon>
    </lineage>
</organism>
<evidence type="ECO:0000313" key="3">
    <source>
        <dbReference type="EMBL" id="SOH94324.1"/>
    </source>
</evidence>
<proteinExistence type="predicted"/>
<evidence type="ECO:0000313" key="4">
    <source>
        <dbReference type="Proteomes" id="UP000220034"/>
    </source>
</evidence>
<dbReference type="OrthoDB" id="9802944at2"/>
<dbReference type="RefSeq" id="WP_097929888.1">
    <property type="nucleotide sequence ID" value="NZ_OCTN01000004.1"/>
</dbReference>